<dbReference type="SUPFAM" id="SSF51735">
    <property type="entry name" value="NAD(P)-binding Rossmann-fold domains"/>
    <property type="match status" value="1"/>
</dbReference>
<dbReference type="Gene3D" id="3.30.360.10">
    <property type="entry name" value="Dihydrodipicolinate Reductase, domain 2"/>
    <property type="match status" value="1"/>
</dbReference>
<comment type="caution">
    <text evidence="3">The sequence shown here is derived from an EMBL/GenBank/DDBJ whole genome shotgun (WGS) entry which is preliminary data.</text>
</comment>
<gene>
    <name evidence="3" type="ORF">S01H1_18947</name>
</gene>
<protein>
    <submittedName>
        <fullName evidence="3">Uncharacterized protein</fullName>
    </submittedName>
</protein>
<dbReference type="SUPFAM" id="SSF55347">
    <property type="entry name" value="Glyceraldehyde-3-phosphate dehydrogenase-like, C-terminal domain"/>
    <property type="match status" value="1"/>
</dbReference>
<evidence type="ECO:0000259" key="1">
    <source>
        <dbReference type="Pfam" id="PF01408"/>
    </source>
</evidence>
<dbReference type="GO" id="GO:0000166">
    <property type="term" value="F:nucleotide binding"/>
    <property type="evidence" value="ECO:0007669"/>
    <property type="project" value="InterPro"/>
</dbReference>
<dbReference type="EMBL" id="BARS01010183">
    <property type="protein sequence ID" value="GAF90696.1"/>
    <property type="molecule type" value="Genomic_DNA"/>
</dbReference>
<dbReference type="InterPro" id="IPR055170">
    <property type="entry name" value="GFO_IDH_MocA-like_dom"/>
</dbReference>
<proteinExistence type="predicted"/>
<dbReference type="InterPro" id="IPR051450">
    <property type="entry name" value="Gfo/Idh/MocA_Oxidoreductases"/>
</dbReference>
<name>X0TU20_9ZZZZ</name>
<evidence type="ECO:0000313" key="3">
    <source>
        <dbReference type="EMBL" id="GAF90696.1"/>
    </source>
</evidence>
<dbReference type="InterPro" id="IPR036291">
    <property type="entry name" value="NAD(P)-bd_dom_sf"/>
</dbReference>
<dbReference type="InterPro" id="IPR000683">
    <property type="entry name" value="Gfo/Idh/MocA-like_OxRdtase_N"/>
</dbReference>
<feature type="non-terminal residue" evidence="3">
    <location>
        <position position="262"/>
    </location>
</feature>
<feature type="domain" description="GFO/IDH/MocA-like oxidoreductase" evidence="2">
    <location>
        <begin position="152"/>
        <end position="230"/>
    </location>
</feature>
<dbReference type="AlphaFoldDB" id="X0TU20"/>
<sequence>MSFRVAVIGAGRMGKLHARVLSQMDQAELVCVVDINPAAADALAKQRSCKALYQATDAIDMVDAAVIAVPTVSHVQVATPFVQAGKPVLIEKPIANDPAEAEQLIKLAGKTGTGVQVGHTERFNPTVLAMQKHAIKPKFIEAYRISPFTFRSADVGVVFDMMIHDIDLILMLVRGRVEQVHAVGVNVLGQHEDICNARLAFDNGCVANITASRLAIKTERKMRIFSEEAYVTVDYVRKLGIVIEKSRNLDLIQMAREMDIDD</sequence>
<dbReference type="Pfam" id="PF22725">
    <property type="entry name" value="GFO_IDH_MocA_C3"/>
    <property type="match status" value="1"/>
</dbReference>
<dbReference type="PANTHER" id="PTHR43377">
    <property type="entry name" value="BILIVERDIN REDUCTASE A"/>
    <property type="match status" value="1"/>
</dbReference>
<evidence type="ECO:0000259" key="2">
    <source>
        <dbReference type="Pfam" id="PF22725"/>
    </source>
</evidence>
<dbReference type="PANTHER" id="PTHR43377:SF1">
    <property type="entry name" value="BILIVERDIN REDUCTASE A"/>
    <property type="match status" value="1"/>
</dbReference>
<feature type="domain" description="Gfo/Idh/MocA-like oxidoreductase N-terminal" evidence="1">
    <location>
        <begin position="3"/>
        <end position="119"/>
    </location>
</feature>
<organism evidence="3">
    <name type="scientific">marine sediment metagenome</name>
    <dbReference type="NCBI Taxonomy" id="412755"/>
    <lineage>
        <taxon>unclassified sequences</taxon>
        <taxon>metagenomes</taxon>
        <taxon>ecological metagenomes</taxon>
    </lineage>
</organism>
<dbReference type="Pfam" id="PF01408">
    <property type="entry name" value="GFO_IDH_MocA"/>
    <property type="match status" value="1"/>
</dbReference>
<dbReference type="Gene3D" id="3.40.50.720">
    <property type="entry name" value="NAD(P)-binding Rossmann-like Domain"/>
    <property type="match status" value="1"/>
</dbReference>
<accession>X0TU20</accession>
<reference evidence="3" key="1">
    <citation type="journal article" date="2014" name="Front. Microbiol.">
        <title>High frequency of phylogenetically diverse reductive dehalogenase-homologous genes in deep subseafloor sedimentary metagenomes.</title>
        <authorList>
            <person name="Kawai M."/>
            <person name="Futagami T."/>
            <person name="Toyoda A."/>
            <person name="Takaki Y."/>
            <person name="Nishi S."/>
            <person name="Hori S."/>
            <person name="Arai W."/>
            <person name="Tsubouchi T."/>
            <person name="Morono Y."/>
            <person name="Uchiyama I."/>
            <person name="Ito T."/>
            <person name="Fujiyama A."/>
            <person name="Inagaki F."/>
            <person name="Takami H."/>
        </authorList>
    </citation>
    <scope>NUCLEOTIDE SEQUENCE</scope>
    <source>
        <strain evidence="3">Expedition CK06-06</strain>
    </source>
</reference>